<evidence type="ECO:0000256" key="4">
    <source>
        <dbReference type="ARBA" id="ARBA00022723"/>
    </source>
</evidence>
<feature type="binding site" evidence="7">
    <location>
        <position position="141"/>
    </location>
    <ligand>
        <name>Zn(2+)</name>
        <dbReference type="ChEBI" id="CHEBI:29105"/>
    </ligand>
</feature>
<dbReference type="SUPFAM" id="SSF57825">
    <property type="entry name" value="Aspartate carbamoyltransferase, Regulatory-chain, C-terminal domain"/>
    <property type="match status" value="1"/>
</dbReference>
<evidence type="ECO:0000256" key="1">
    <source>
        <dbReference type="ARBA" id="ARBA00002565"/>
    </source>
</evidence>
<evidence type="ECO:0000313" key="10">
    <source>
        <dbReference type="EMBL" id="KXA95713.1"/>
    </source>
</evidence>
<feature type="binding site" evidence="7">
    <location>
        <position position="109"/>
    </location>
    <ligand>
        <name>Zn(2+)</name>
        <dbReference type="ChEBI" id="CHEBI:29105"/>
    </ligand>
</feature>
<evidence type="ECO:0000256" key="7">
    <source>
        <dbReference type="HAMAP-Rule" id="MF_00002"/>
    </source>
</evidence>
<keyword evidence="10" id="KW-0808">Transferase</keyword>
<dbReference type="InterPro" id="IPR036792">
    <property type="entry name" value="Asp_carbatrfase_reg_C_sf"/>
</dbReference>
<dbReference type="NCBIfam" id="TIGR00240">
    <property type="entry name" value="ATCase_reg"/>
    <property type="match status" value="1"/>
</dbReference>
<evidence type="ECO:0000259" key="9">
    <source>
        <dbReference type="Pfam" id="PF02748"/>
    </source>
</evidence>
<comment type="subunit">
    <text evidence="7">Contains catalytic and regulatory chains.</text>
</comment>
<feature type="binding site" evidence="7">
    <location>
        <position position="138"/>
    </location>
    <ligand>
        <name>Zn(2+)</name>
        <dbReference type="ChEBI" id="CHEBI:29105"/>
    </ligand>
</feature>
<dbReference type="Pfam" id="PF01948">
    <property type="entry name" value="PyrI"/>
    <property type="match status" value="1"/>
</dbReference>
<dbReference type="HAMAP" id="MF_00002">
    <property type="entry name" value="Asp_carb_tr_reg"/>
    <property type="match status" value="1"/>
</dbReference>
<comment type="similarity">
    <text evidence="2 7">Belongs to the PyrI family.</text>
</comment>
<dbReference type="InterPro" id="IPR020542">
    <property type="entry name" value="Asp_carbamoyltrfase_reg_C"/>
</dbReference>
<sequence>MKKERLRVKKIKGGTVIDHIPSGRALTVLEILNVDQETGATLSILMNVPSEKFGEKDIVKVEGRELEEEEINKIALTAPEATINVIRDYEIAEKKKVQLPDVVEGVVKCSNPECITNASEPVEPKFEVISKDPVSLRCKYCERFTEEEDILEQL</sequence>
<dbReference type="Gene3D" id="3.30.70.140">
    <property type="entry name" value="Aspartate carbamoyltransferase regulatory subunit, N-terminal domain"/>
    <property type="match status" value="1"/>
</dbReference>
<dbReference type="Proteomes" id="UP000070284">
    <property type="component" value="Unassembled WGS sequence"/>
</dbReference>
<proteinExistence type="inferred from homology"/>
<evidence type="ECO:0000256" key="5">
    <source>
        <dbReference type="ARBA" id="ARBA00022833"/>
    </source>
</evidence>
<dbReference type="GO" id="GO:0006207">
    <property type="term" value="P:'de novo' pyrimidine nucleobase biosynthetic process"/>
    <property type="evidence" value="ECO:0007669"/>
    <property type="project" value="InterPro"/>
</dbReference>
<accession>A0A133UNG7</accession>
<dbReference type="AlphaFoldDB" id="A0A133UNG7"/>
<reference evidence="10 11" key="1">
    <citation type="journal article" date="2016" name="Sci. Rep.">
        <title>Metabolic traits of an uncultured archaeal lineage -MSBL1- from brine pools of the Red Sea.</title>
        <authorList>
            <person name="Mwirichia R."/>
            <person name="Alam I."/>
            <person name="Rashid M."/>
            <person name="Vinu M."/>
            <person name="Ba-Alawi W."/>
            <person name="Anthony Kamau A."/>
            <person name="Kamanda Ngugi D."/>
            <person name="Goker M."/>
            <person name="Klenk H.P."/>
            <person name="Bajic V."/>
            <person name="Stingl U."/>
        </authorList>
    </citation>
    <scope>NUCLEOTIDE SEQUENCE [LARGE SCALE GENOMIC DNA]</scope>
    <source>
        <strain evidence="10">SCGC-AAA259E19</strain>
    </source>
</reference>
<comment type="function">
    <text evidence="1 7">Involved in allosteric regulation of aspartate carbamoyltransferase.</text>
</comment>
<dbReference type="GO" id="GO:0006221">
    <property type="term" value="P:pyrimidine nucleotide biosynthetic process"/>
    <property type="evidence" value="ECO:0007669"/>
    <property type="project" value="UniProtKB-UniRule"/>
</dbReference>
<comment type="caution">
    <text evidence="10">The sequence shown here is derived from an EMBL/GenBank/DDBJ whole genome shotgun (WGS) entry which is preliminary data.</text>
</comment>
<dbReference type="GO" id="GO:0016740">
    <property type="term" value="F:transferase activity"/>
    <property type="evidence" value="ECO:0007669"/>
    <property type="project" value="UniProtKB-KW"/>
</dbReference>
<protein>
    <recommendedName>
        <fullName evidence="3 7">Aspartate carbamoyltransferase regulatory chain</fullName>
    </recommendedName>
</protein>
<organism evidence="10 11">
    <name type="scientific">candidate division MSBL1 archaeon SCGC-AAA259E19</name>
    <dbReference type="NCBI Taxonomy" id="1698264"/>
    <lineage>
        <taxon>Archaea</taxon>
        <taxon>Methanobacteriati</taxon>
        <taxon>Methanobacteriota</taxon>
        <taxon>candidate division MSBL1</taxon>
    </lineage>
</organism>
<dbReference type="PANTHER" id="PTHR35805">
    <property type="entry name" value="ASPARTATE CARBAMOYLTRANSFERASE REGULATORY CHAIN"/>
    <property type="match status" value="1"/>
</dbReference>
<dbReference type="InterPro" id="IPR036793">
    <property type="entry name" value="Asp_carbatrfase_reg_N_sf"/>
</dbReference>
<dbReference type="GO" id="GO:0009347">
    <property type="term" value="C:aspartate carbamoyltransferase complex"/>
    <property type="evidence" value="ECO:0007669"/>
    <property type="project" value="InterPro"/>
</dbReference>
<dbReference type="GO" id="GO:0046872">
    <property type="term" value="F:metal ion binding"/>
    <property type="evidence" value="ECO:0007669"/>
    <property type="project" value="UniProtKB-KW"/>
</dbReference>
<keyword evidence="5 7" id="KW-0862">Zinc</keyword>
<dbReference type="SUPFAM" id="SSF54893">
    <property type="entry name" value="Aspartate carbamoyltransferase, Regulatory-chain, N-terminal domain"/>
    <property type="match status" value="1"/>
</dbReference>
<evidence type="ECO:0000313" key="11">
    <source>
        <dbReference type="Proteomes" id="UP000070284"/>
    </source>
</evidence>
<evidence type="ECO:0000256" key="6">
    <source>
        <dbReference type="ARBA" id="ARBA00022975"/>
    </source>
</evidence>
<dbReference type="EMBL" id="LHXO01000008">
    <property type="protein sequence ID" value="KXA95713.1"/>
    <property type="molecule type" value="Genomic_DNA"/>
</dbReference>
<evidence type="ECO:0000256" key="2">
    <source>
        <dbReference type="ARBA" id="ARBA00010498"/>
    </source>
</evidence>
<dbReference type="Pfam" id="PF02748">
    <property type="entry name" value="PyrI_C"/>
    <property type="match status" value="1"/>
</dbReference>
<evidence type="ECO:0000259" key="8">
    <source>
        <dbReference type="Pfam" id="PF01948"/>
    </source>
</evidence>
<keyword evidence="6 7" id="KW-0665">Pyrimidine biosynthesis</keyword>
<feature type="domain" description="Aspartate carbamoyltransferase regulatory subunit N-terminal" evidence="8">
    <location>
        <begin position="6"/>
        <end position="98"/>
    </location>
</feature>
<dbReference type="Gene3D" id="2.30.30.20">
    <property type="entry name" value="Aspartate carbamoyltransferase regulatory subunit, C-terminal domain"/>
    <property type="match status" value="1"/>
</dbReference>
<dbReference type="InterPro" id="IPR002801">
    <property type="entry name" value="Asp_carbamoylTrfase_reg"/>
</dbReference>
<evidence type="ECO:0000256" key="3">
    <source>
        <dbReference type="ARBA" id="ARBA00021764"/>
    </source>
</evidence>
<dbReference type="InterPro" id="IPR020545">
    <property type="entry name" value="Asp_carbamoyltransf_reg_N"/>
</dbReference>
<comment type="cofactor">
    <cofactor evidence="7">
        <name>Zn(2+)</name>
        <dbReference type="ChEBI" id="CHEBI:29105"/>
    </cofactor>
    <text evidence="7">Binds 1 zinc ion per subunit.</text>
</comment>
<gene>
    <name evidence="7" type="primary">pyrI</name>
    <name evidence="10" type="ORF">AKJ65_01040</name>
</gene>
<dbReference type="PANTHER" id="PTHR35805:SF1">
    <property type="entry name" value="ASPARTATE CARBAMOYLTRANSFERASE REGULATORY CHAIN"/>
    <property type="match status" value="1"/>
</dbReference>
<keyword evidence="4 7" id="KW-0479">Metal-binding</keyword>
<feature type="domain" description="Aspartate carbamoyltransferase regulatory subunit C-terminal" evidence="9">
    <location>
        <begin position="103"/>
        <end position="150"/>
    </location>
</feature>
<keyword evidence="11" id="KW-1185">Reference proteome</keyword>
<name>A0A133UNG7_9EURY</name>
<feature type="binding site" evidence="7">
    <location>
        <position position="114"/>
    </location>
    <ligand>
        <name>Zn(2+)</name>
        <dbReference type="ChEBI" id="CHEBI:29105"/>
    </ligand>
</feature>